<accession>A0ABP1QS32</accession>
<evidence type="ECO:0000256" key="2">
    <source>
        <dbReference type="ARBA" id="ARBA00022723"/>
    </source>
</evidence>
<dbReference type="PRINTS" id="PR00480">
    <property type="entry name" value="ASTACIN"/>
</dbReference>
<dbReference type="EMBL" id="CAXLJM020000046">
    <property type="protein sequence ID" value="CAL8110960.1"/>
    <property type="molecule type" value="Genomic_DNA"/>
</dbReference>
<feature type="signal peptide" evidence="7">
    <location>
        <begin position="1"/>
        <end position="23"/>
    </location>
</feature>
<comment type="caution">
    <text evidence="6">Lacks conserved residue(s) required for the propagation of feature annotation.</text>
</comment>
<feature type="binding site" evidence="6">
    <location>
        <position position="350"/>
    </location>
    <ligand>
        <name>Zn(2+)</name>
        <dbReference type="ChEBI" id="CHEBI:29105"/>
        <note>catalytic</note>
    </ligand>
</feature>
<keyword evidence="11" id="KW-1185">Reference proteome</keyword>
<evidence type="ECO:0000256" key="3">
    <source>
        <dbReference type="ARBA" id="ARBA00022801"/>
    </source>
</evidence>
<feature type="active site" evidence="6">
    <location>
        <position position="351"/>
    </location>
</feature>
<keyword evidence="7" id="KW-0732">Signal</keyword>
<keyword evidence="6" id="KW-1015">Disulfide bond</keyword>
<evidence type="ECO:0000313" key="11">
    <source>
        <dbReference type="Proteomes" id="UP001642540"/>
    </source>
</evidence>
<keyword evidence="2 6" id="KW-0479">Metal-binding</keyword>
<evidence type="ECO:0000259" key="9">
    <source>
        <dbReference type="PROSITE" id="PS51864"/>
    </source>
</evidence>
<feature type="domain" description="Peptidase M12A" evidence="9">
    <location>
        <begin position="255"/>
        <end position="457"/>
    </location>
</feature>
<name>A0ABP1QS32_9HEXA</name>
<keyword evidence="1 6" id="KW-0645">Protease</keyword>
<organism evidence="10 11">
    <name type="scientific">Orchesella dallaii</name>
    <dbReference type="NCBI Taxonomy" id="48710"/>
    <lineage>
        <taxon>Eukaryota</taxon>
        <taxon>Metazoa</taxon>
        <taxon>Ecdysozoa</taxon>
        <taxon>Arthropoda</taxon>
        <taxon>Hexapoda</taxon>
        <taxon>Collembola</taxon>
        <taxon>Entomobryomorpha</taxon>
        <taxon>Entomobryoidea</taxon>
        <taxon>Orchesellidae</taxon>
        <taxon>Orchesellinae</taxon>
        <taxon>Orchesella</taxon>
    </lineage>
</organism>
<dbReference type="Pfam" id="PF01400">
    <property type="entry name" value="Astacin"/>
    <property type="match status" value="1"/>
</dbReference>
<feature type="disulfide bond" evidence="6">
    <location>
        <begin position="301"/>
        <end position="456"/>
    </location>
</feature>
<dbReference type="PANTHER" id="PTHR10127:SF780">
    <property type="entry name" value="METALLOENDOPEPTIDASE"/>
    <property type="match status" value="1"/>
</dbReference>
<dbReference type="SMART" id="SM00235">
    <property type="entry name" value="ZnMc"/>
    <property type="match status" value="1"/>
</dbReference>
<dbReference type="CDD" id="cd04280">
    <property type="entry name" value="ZnMc_astacin_like"/>
    <property type="match status" value="1"/>
</dbReference>
<dbReference type="EC" id="3.4.24.-" evidence="7"/>
<evidence type="ECO:0000256" key="6">
    <source>
        <dbReference type="PROSITE-ProRule" id="PRU01211"/>
    </source>
</evidence>
<comment type="cofactor">
    <cofactor evidence="6 7">
        <name>Zn(2+)</name>
        <dbReference type="ChEBI" id="CHEBI:29105"/>
    </cofactor>
    <text evidence="6 7">Binds 1 zinc ion per subunit.</text>
</comment>
<keyword evidence="5 6" id="KW-0482">Metalloprotease</keyword>
<gene>
    <name evidence="10" type="ORF">ODALV1_LOCUS14595</name>
</gene>
<comment type="caution">
    <text evidence="10">The sequence shown here is derived from an EMBL/GenBank/DDBJ whole genome shotgun (WGS) entry which is preliminary data.</text>
</comment>
<reference evidence="10 11" key="1">
    <citation type="submission" date="2024-08" db="EMBL/GenBank/DDBJ databases">
        <authorList>
            <person name="Cucini C."/>
            <person name="Frati F."/>
        </authorList>
    </citation>
    <scope>NUCLEOTIDE SEQUENCE [LARGE SCALE GENOMIC DNA]</scope>
</reference>
<keyword evidence="4 6" id="KW-0862">Zinc</keyword>
<evidence type="ECO:0000256" key="8">
    <source>
        <dbReference type="SAM" id="MobiDB-lite"/>
    </source>
</evidence>
<feature type="chain" id="PRO_5044951523" description="Metalloendopeptidase" evidence="7">
    <location>
        <begin position="24"/>
        <end position="466"/>
    </location>
</feature>
<protein>
    <recommendedName>
        <fullName evidence="7">Metalloendopeptidase</fullName>
        <ecNumber evidence="7">3.4.24.-</ecNumber>
    </recommendedName>
</protein>
<dbReference type="PROSITE" id="PS51864">
    <property type="entry name" value="ASTACIN"/>
    <property type="match status" value="1"/>
</dbReference>
<evidence type="ECO:0000256" key="1">
    <source>
        <dbReference type="ARBA" id="ARBA00022670"/>
    </source>
</evidence>
<dbReference type="InterPro" id="IPR001506">
    <property type="entry name" value="Peptidase_M12A"/>
</dbReference>
<dbReference type="InterPro" id="IPR034035">
    <property type="entry name" value="Astacin-like_dom"/>
</dbReference>
<dbReference type="PANTHER" id="PTHR10127">
    <property type="entry name" value="DISCOIDIN, CUB, EGF, LAMININ , AND ZINC METALLOPROTEASE DOMAIN CONTAINING"/>
    <property type="match status" value="1"/>
</dbReference>
<feature type="region of interest" description="Disordered" evidence="8">
    <location>
        <begin position="70"/>
        <end position="109"/>
    </location>
</feature>
<evidence type="ECO:0000256" key="4">
    <source>
        <dbReference type="ARBA" id="ARBA00022833"/>
    </source>
</evidence>
<feature type="region of interest" description="Disordered" evidence="8">
    <location>
        <begin position="148"/>
        <end position="172"/>
    </location>
</feature>
<evidence type="ECO:0000256" key="5">
    <source>
        <dbReference type="ARBA" id="ARBA00023049"/>
    </source>
</evidence>
<feature type="binding site" evidence="6">
    <location>
        <position position="360"/>
    </location>
    <ligand>
        <name>Zn(2+)</name>
        <dbReference type="ChEBI" id="CHEBI:29105"/>
        <note>catalytic</note>
    </ligand>
</feature>
<evidence type="ECO:0000256" key="7">
    <source>
        <dbReference type="RuleBase" id="RU361183"/>
    </source>
</evidence>
<dbReference type="InterPro" id="IPR024079">
    <property type="entry name" value="MetalloPept_cat_dom_sf"/>
</dbReference>
<dbReference type="InterPro" id="IPR006026">
    <property type="entry name" value="Peptidase_Metallo"/>
</dbReference>
<dbReference type="Proteomes" id="UP001642540">
    <property type="component" value="Unassembled WGS sequence"/>
</dbReference>
<evidence type="ECO:0000313" key="10">
    <source>
        <dbReference type="EMBL" id="CAL8110960.1"/>
    </source>
</evidence>
<dbReference type="Gene3D" id="3.40.390.10">
    <property type="entry name" value="Collagenase (Catalytic Domain)"/>
    <property type="match status" value="1"/>
</dbReference>
<feature type="binding site" evidence="6">
    <location>
        <position position="354"/>
    </location>
    <ligand>
        <name>Zn(2+)</name>
        <dbReference type="ChEBI" id="CHEBI:29105"/>
        <note>catalytic</note>
    </ligand>
</feature>
<keyword evidence="3 6" id="KW-0378">Hydrolase</keyword>
<dbReference type="SUPFAM" id="SSF55486">
    <property type="entry name" value="Metalloproteases ('zincins'), catalytic domain"/>
    <property type="match status" value="1"/>
</dbReference>
<feature type="compositionally biased region" description="Basic and acidic residues" evidence="8">
    <location>
        <begin position="92"/>
        <end position="102"/>
    </location>
</feature>
<proteinExistence type="predicted"/>
<sequence length="466" mass="53472">MLVNILLTIFSIGLMLLTTRVATQVPKQHQTFDVIPGNLIYYNGGVQNSNQNLIPTNTPVESQFQVRLSSPYLSPANQNRKKLYQKGKLNQSRKEQSDEKRGRQGSNCRGVCNYIPDRDYCPTTLASATEPDYYDDDYDEYDDYYEDNSVRRHQPRSSEEEDRNGTNSGSSFHVVFPSITRFAVTKGSEQNRDAFKKFEGKRNRVKARHGRKLRRPSSAVRLRPPALEQEIIIRWDRVVERGPFMGGDIVVPDGVLLRPPNLKYTTQWPNGEIPYTMDQTINNCRLKTIYAAMDEIEDLTCIRFVEREKERNYLSIRRAQFGCASYVGMIGGRQHLNLSTGCFSKFTVTHELIHAIGFDHEQSRRDRNNFIEIDFDNVKRGKRSQFVVNPTHSGSGFPYDIRSIMHYSAFLFAKDNCEPTIYPVNDRLDVCDLGTGNGKGGMTKCDAAKINRLYKCGRKYSKRCKV</sequence>